<protein>
    <submittedName>
        <fullName evidence="3">Fatty acid desaturase</fullName>
    </submittedName>
</protein>
<evidence type="ECO:0000256" key="1">
    <source>
        <dbReference type="SAM" id="Phobius"/>
    </source>
</evidence>
<evidence type="ECO:0000313" key="3">
    <source>
        <dbReference type="EMBL" id="EDT41632.1"/>
    </source>
</evidence>
<proteinExistence type="predicted"/>
<organism evidence="3 4">
    <name type="scientific">Burkholderia ambifaria MEX-5</name>
    <dbReference type="NCBI Taxonomy" id="396597"/>
    <lineage>
        <taxon>Bacteria</taxon>
        <taxon>Pseudomonadati</taxon>
        <taxon>Pseudomonadota</taxon>
        <taxon>Betaproteobacteria</taxon>
        <taxon>Burkholderiales</taxon>
        <taxon>Burkholderiaceae</taxon>
        <taxon>Burkholderia</taxon>
        <taxon>Burkholderia cepacia complex</taxon>
    </lineage>
</organism>
<sequence>MKYFIWECKLLTAIFLVSFAIALQIIDHFYYRSSFPNLALIPKNASIREIRRYLARTGPKKFDKLFAVFPFIWSYLYIIAAILVSGLTNSIFVKTILILFVTGRFRTLQEAGHFAVHGALCKNINFALWLANLLYQFPTFMPEASVRRDTHVRRHHNSVNMPHDPDLLELEDKRFRPGISSVSFWTGVFYPITPAGIKDRLIECASYIWHDRKNPVHLSSRIATVAVIVALFAHFGMYEEMFLYYIVPVLITYPLFYWIAHISLHRWYKEVSDDLDYDTRELTLGRPTEFPGIVGLIVRNNIFPLGDSYHLAHSLFPTVRWNHLPRVDKYLKATFPTYSQDITHGLFISARSGQSILAGLKETMVGH</sequence>
<feature type="transmembrane region" description="Helical" evidence="1">
    <location>
        <begin position="218"/>
        <end position="236"/>
    </location>
</feature>
<feature type="transmembrane region" description="Helical" evidence="1">
    <location>
        <begin position="75"/>
        <end position="101"/>
    </location>
</feature>
<evidence type="ECO:0000259" key="2">
    <source>
        <dbReference type="Pfam" id="PF00487"/>
    </source>
</evidence>
<reference evidence="3 4" key="1">
    <citation type="submission" date="2008-03" db="EMBL/GenBank/DDBJ databases">
        <title>Sequencing of the draft genome and assembly of Burkholderia ambifaria MEX-5.</title>
        <authorList>
            <consortium name="US DOE Joint Genome Institute (JGI-PGF)"/>
            <person name="Copeland A."/>
            <person name="Lucas S."/>
            <person name="Lapidus A."/>
            <person name="Glavina del Rio T."/>
            <person name="Dalin E."/>
            <person name="Tice H."/>
            <person name="Bruce D."/>
            <person name="Goodwin L."/>
            <person name="Pitluck S."/>
            <person name="Larimer F."/>
            <person name="Land M.L."/>
            <person name="Hauser L."/>
            <person name="Tiedje J."/>
            <person name="Richardson P."/>
        </authorList>
    </citation>
    <scope>NUCLEOTIDE SEQUENCE [LARGE SCALE GENOMIC DNA]</scope>
    <source>
        <strain evidence="3 4">MEX-5</strain>
    </source>
</reference>
<keyword evidence="1" id="KW-0472">Membrane</keyword>
<evidence type="ECO:0000313" key="4">
    <source>
        <dbReference type="Proteomes" id="UP000004814"/>
    </source>
</evidence>
<feature type="domain" description="Fatty acid desaturase" evidence="2">
    <location>
        <begin position="98"/>
        <end position="339"/>
    </location>
</feature>
<dbReference type="PATRIC" id="fig|396597.7.peg.5500"/>
<gene>
    <name evidence="3" type="ORF">BamMEX5DRAFT_2593</name>
</gene>
<dbReference type="Pfam" id="PF00487">
    <property type="entry name" value="FA_desaturase"/>
    <property type="match status" value="1"/>
</dbReference>
<dbReference type="GO" id="GO:0006629">
    <property type="term" value="P:lipid metabolic process"/>
    <property type="evidence" value="ECO:0007669"/>
    <property type="project" value="InterPro"/>
</dbReference>
<name>B1T477_9BURK</name>
<dbReference type="AlphaFoldDB" id="B1T477"/>
<keyword evidence="1" id="KW-1133">Transmembrane helix</keyword>
<feature type="transmembrane region" description="Helical" evidence="1">
    <location>
        <begin position="242"/>
        <end position="260"/>
    </location>
</feature>
<dbReference type="Proteomes" id="UP000004814">
    <property type="component" value="Unassembled WGS sequence"/>
</dbReference>
<comment type="caution">
    <text evidence="3">The sequence shown here is derived from an EMBL/GenBank/DDBJ whole genome shotgun (WGS) entry which is preliminary data.</text>
</comment>
<dbReference type="EMBL" id="ABLK01000068">
    <property type="protein sequence ID" value="EDT41632.1"/>
    <property type="molecule type" value="Genomic_DNA"/>
</dbReference>
<accession>B1T477</accession>
<dbReference type="InterPro" id="IPR005804">
    <property type="entry name" value="FA_desaturase_dom"/>
</dbReference>
<dbReference type="RefSeq" id="WP_006758534.1">
    <property type="nucleotide sequence ID" value="NZ_ABLK01000068.1"/>
</dbReference>
<keyword evidence="1" id="KW-0812">Transmembrane</keyword>